<gene>
    <name evidence="1" type="ORF">G2W53_030885</name>
</gene>
<protein>
    <submittedName>
        <fullName evidence="1">Uncharacterized protein</fullName>
    </submittedName>
</protein>
<evidence type="ECO:0000313" key="2">
    <source>
        <dbReference type="Proteomes" id="UP000634136"/>
    </source>
</evidence>
<dbReference type="EMBL" id="JAAIUW010000009">
    <property type="protein sequence ID" value="KAF7816916.1"/>
    <property type="molecule type" value="Genomic_DNA"/>
</dbReference>
<keyword evidence="2" id="KW-1185">Reference proteome</keyword>
<sequence length="106" mass="11186">MSRAAVDLSTKDGKRISNGFKERTRRYELGCNPTAREEVGNENVNYVDGSVGEGGKSAACGGLLRDSSGTWIKVLPLASASAAFLRLSFGVCSLVWSLLGSTTVGR</sequence>
<dbReference type="AlphaFoldDB" id="A0A834T9T7"/>
<dbReference type="Proteomes" id="UP000634136">
    <property type="component" value="Unassembled WGS sequence"/>
</dbReference>
<name>A0A834T9T7_9FABA</name>
<accession>A0A834T9T7</accession>
<reference evidence="1" key="1">
    <citation type="submission" date="2020-09" db="EMBL/GenBank/DDBJ databases">
        <title>Genome-Enabled Discovery of Anthraquinone Biosynthesis in Senna tora.</title>
        <authorList>
            <person name="Kang S.-H."/>
            <person name="Pandey R.P."/>
            <person name="Lee C.-M."/>
            <person name="Sim J.-S."/>
            <person name="Jeong J.-T."/>
            <person name="Choi B.-S."/>
            <person name="Jung M."/>
            <person name="Ginzburg D."/>
            <person name="Zhao K."/>
            <person name="Won S.Y."/>
            <person name="Oh T.-J."/>
            <person name="Yu Y."/>
            <person name="Kim N.-H."/>
            <person name="Lee O.R."/>
            <person name="Lee T.-H."/>
            <person name="Bashyal P."/>
            <person name="Kim T.-S."/>
            <person name="Lee W.-H."/>
            <person name="Kawkins C."/>
            <person name="Kim C.-K."/>
            <person name="Kim J.S."/>
            <person name="Ahn B.O."/>
            <person name="Rhee S.Y."/>
            <person name="Sohng J.K."/>
        </authorList>
    </citation>
    <scope>NUCLEOTIDE SEQUENCE</scope>
    <source>
        <tissue evidence="1">Leaf</tissue>
    </source>
</reference>
<proteinExistence type="predicted"/>
<organism evidence="1 2">
    <name type="scientific">Senna tora</name>
    <dbReference type="NCBI Taxonomy" id="362788"/>
    <lineage>
        <taxon>Eukaryota</taxon>
        <taxon>Viridiplantae</taxon>
        <taxon>Streptophyta</taxon>
        <taxon>Embryophyta</taxon>
        <taxon>Tracheophyta</taxon>
        <taxon>Spermatophyta</taxon>
        <taxon>Magnoliopsida</taxon>
        <taxon>eudicotyledons</taxon>
        <taxon>Gunneridae</taxon>
        <taxon>Pentapetalae</taxon>
        <taxon>rosids</taxon>
        <taxon>fabids</taxon>
        <taxon>Fabales</taxon>
        <taxon>Fabaceae</taxon>
        <taxon>Caesalpinioideae</taxon>
        <taxon>Cassia clade</taxon>
        <taxon>Senna</taxon>
    </lineage>
</organism>
<comment type="caution">
    <text evidence="1">The sequence shown here is derived from an EMBL/GenBank/DDBJ whole genome shotgun (WGS) entry which is preliminary data.</text>
</comment>
<evidence type="ECO:0000313" key="1">
    <source>
        <dbReference type="EMBL" id="KAF7816916.1"/>
    </source>
</evidence>